<keyword evidence="1" id="KW-0472">Membrane</keyword>
<evidence type="ECO:0000313" key="3">
    <source>
        <dbReference type="Proteomes" id="UP000214646"/>
    </source>
</evidence>
<dbReference type="EMBL" id="NIDE01000001">
    <property type="protein sequence ID" value="OWK47097.1"/>
    <property type="molecule type" value="Genomic_DNA"/>
</dbReference>
<sequence length="328" mass="37087">MSATLTQNKPAATAPRSATRGWLFGPWFDLLFVANLAWPLIAFAQVGDDFGGRPGVQFWQLYYVTTPHRWITLFIVFFDRERFAQKRWTFLVLLVGVTVGCIGVRITTGALTCLLTIDYIWNAWHFAAQHHGVYRLYQRLGGVRPTAGVAVEKWVMRLFLLYVAVRVALATRPDAGLEETLWVVDWIAAALPGWLIFRAVTRQWSGARGGLVYLLSVSGLYLGLLWAVHERRLGLALSLATASALFHAIEYLSLVTWMVRRRHASGGTGLLAYFVPRWGATLVIFMTMLGAVGWLMDQRLVELWLLVNVVIAFLHYAYDGLIWRRSSL</sequence>
<feature type="transmembrane region" description="Helical" evidence="1">
    <location>
        <begin position="61"/>
        <end position="78"/>
    </location>
</feature>
<dbReference type="RefSeq" id="WP_143392831.1">
    <property type="nucleotide sequence ID" value="NZ_NIDE01000001.1"/>
</dbReference>
<protein>
    <submittedName>
        <fullName evidence="2">Uncharacterized protein</fullName>
    </submittedName>
</protein>
<feature type="transmembrane region" description="Helical" evidence="1">
    <location>
        <begin position="90"/>
        <end position="117"/>
    </location>
</feature>
<feature type="transmembrane region" description="Helical" evidence="1">
    <location>
        <begin position="21"/>
        <end position="41"/>
    </location>
</feature>
<dbReference type="AlphaFoldDB" id="A0A225EFT2"/>
<accession>A0A225EFT2</accession>
<keyword evidence="1" id="KW-0812">Transmembrane</keyword>
<proteinExistence type="predicted"/>
<dbReference type="Proteomes" id="UP000214646">
    <property type="component" value="Unassembled WGS sequence"/>
</dbReference>
<comment type="caution">
    <text evidence="2">The sequence shown here is derived from an EMBL/GenBank/DDBJ whole genome shotgun (WGS) entry which is preliminary data.</text>
</comment>
<feature type="transmembrane region" description="Helical" evidence="1">
    <location>
        <begin position="211"/>
        <end position="229"/>
    </location>
</feature>
<evidence type="ECO:0000256" key="1">
    <source>
        <dbReference type="SAM" id="Phobius"/>
    </source>
</evidence>
<feature type="transmembrane region" description="Helical" evidence="1">
    <location>
        <begin position="235"/>
        <end position="259"/>
    </location>
</feature>
<name>A0A225EFT2_9BACT</name>
<organism evidence="2 3">
    <name type="scientific">Fimbriiglobus ruber</name>
    <dbReference type="NCBI Taxonomy" id="1908690"/>
    <lineage>
        <taxon>Bacteria</taxon>
        <taxon>Pseudomonadati</taxon>
        <taxon>Planctomycetota</taxon>
        <taxon>Planctomycetia</taxon>
        <taxon>Gemmatales</taxon>
        <taxon>Gemmataceae</taxon>
        <taxon>Fimbriiglobus</taxon>
    </lineage>
</organism>
<feature type="transmembrane region" description="Helical" evidence="1">
    <location>
        <begin position="181"/>
        <end position="199"/>
    </location>
</feature>
<keyword evidence="3" id="KW-1185">Reference proteome</keyword>
<dbReference type="OrthoDB" id="7055466at2"/>
<reference evidence="3" key="1">
    <citation type="submission" date="2017-06" db="EMBL/GenBank/DDBJ databases">
        <title>Genome analysis of Fimbriiglobus ruber SP5, the first member of the order Planctomycetales with confirmed chitinolytic capability.</title>
        <authorList>
            <person name="Ravin N.V."/>
            <person name="Rakitin A.L."/>
            <person name="Ivanova A.A."/>
            <person name="Beletsky A.V."/>
            <person name="Kulichevskaya I.S."/>
            <person name="Mardanov A.V."/>
            <person name="Dedysh S.N."/>
        </authorList>
    </citation>
    <scope>NUCLEOTIDE SEQUENCE [LARGE SCALE GENOMIC DNA]</scope>
    <source>
        <strain evidence="3">SP5</strain>
    </source>
</reference>
<keyword evidence="1" id="KW-1133">Transmembrane helix</keyword>
<gene>
    <name evidence="2" type="ORF">FRUB_00796</name>
</gene>
<evidence type="ECO:0000313" key="2">
    <source>
        <dbReference type="EMBL" id="OWK47097.1"/>
    </source>
</evidence>
<feature type="transmembrane region" description="Helical" evidence="1">
    <location>
        <begin position="301"/>
        <end position="318"/>
    </location>
</feature>
<feature type="transmembrane region" description="Helical" evidence="1">
    <location>
        <begin position="271"/>
        <end position="295"/>
    </location>
</feature>